<evidence type="ECO:0000256" key="7">
    <source>
        <dbReference type="ARBA" id="ARBA00022912"/>
    </source>
</evidence>
<feature type="domain" description="PPM-type phosphatase" evidence="11">
    <location>
        <begin position="1"/>
        <end position="257"/>
    </location>
</feature>
<comment type="caution">
    <text evidence="12">The sequence shown here is derived from an EMBL/GenBank/DDBJ whole genome shotgun (WGS) entry which is preliminary data.</text>
</comment>
<feature type="compositionally biased region" description="Acidic residues" evidence="10">
    <location>
        <begin position="357"/>
        <end position="372"/>
    </location>
</feature>
<dbReference type="PROSITE" id="PS01032">
    <property type="entry name" value="PPM_1"/>
    <property type="match status" value="1"/>
</dbReference>
<dbReference type="GO" id="GO:0004722">
    <property type="term" value="F:protein serine/threonine phosphatase activity"/>
    <property type="evidence" value="ECO:0007669"/>
    <property type="project" value="UniProtKB-EC"/>
</dbReference>
<dbReference type="InterPro" id="IPR000222">
    <property type="entry name" value="PP2C_BS"/>
</dbReference>
<dbReference type="PANTHER" id="PTHR13832">
    <property type="entry name" value="PROTEIN PHOSPHATASE 2C"/>
    <property type="match status" value="1"/>
</dbReference>
<evidence type="ECO:0000256" key="10">
    <source>
        <dbReference type="SAM" id="MobiDB-lite"/>
    </source>
</evidence>
<dbReference type="Proteomes" id="UP001174909">
    <property type="component" value="Unassembled WGS sequence"/>
</dbReference>
<evidence type="ECO:0000256" key="6">
    <source>
        <dbReference type="ARBA" id="ARBA00022801"/>
    </source>
</evidence>
<evidence type="ECO:0000256" key="4">
    <source>
        <dbReference type="ARBA" id="ARBA00013081"/>
    </source>
</evidence>
<keyword evidence="7 9" id="KW-0904">Protein phosphatase</keyword>
<dbReference type="InterPro" id="IPR036457">
    <property type="entry name" value="PPM-type-like_dom_sf"/>
</dbReference>
<evidence type="ECO:0000256" key="3">
    <source>
        <dbReference type="ARBA" id="ARBA00006702"/>
    </source>
</evidence>
<dbReference type="AlphaFoldDB" id="A0AA35S074"/>
<gene>
    <name evidence="12" type="ORF">GBAR_LOCUS12462</name>
</gene>
<feature type="compositionally biased region" description="Basic and acidic residues" evidence="10">
    <location>
        <begin position="346"/>
        <end position="356"/>
    </location>
</feature>
<evidence type="ECO:0000256" key="1">
    <source>
        <dbReference type="ARBA" id="ARBA00001936"/>
    </source>
</evidence>
<comment type="cofactor">
    <cofactor evidence="2">
        <name>Mg(2+)</name>
        <dbReference type="ChEBI" id="CHEBI:18420"/>
    </cofactor>
</comment>
<accession>A0AA35S074</accession>
<dbReference type="EC" id="3.1.3.16" evidence="4"/>
<proteinExistence type="inferred from homology"/>
<evidence type="ECO:0000313" key="13">
    <source>
        <dbReference type="Proteomes" id="UP001174909"/>
    </source>
</evidence>
<dbReference type="PROSITE" id="PS51746">
    <property type="entry name" value="PPM_2"/>
    <property type="match status" value="1"/>
</dbReference>
<evidence type="ECO:0000313" key="12">
    <source>
        <dbReference type="EMBL" id="CAI8020909.1"/>
    </source>
</evidence>
<evidence type="ECO:0000256" key="2">
    <source>
        <dbReference type="ARBA" id="ARBA00001946"/>
    </source>
</evidence>
<feature type="region of interest" description="Disordered" evidence="10">
    <location>
        <begin position="297"/>
        <end position="380"/>
    </location>
</feature>
<dbReference type="InterPro" id="IPR015655">
    <property type="entry name" value="PP2C"/>
</dbReference>
<dbReference type="SMART" id="SM00332">
    <property type="entry name" value="PP2Cc"/>
    <property type="match status" value="1"/>
</dbReference>
<sequence length="380" mass="41470">MYFLPEMEDAHSVELGFAQDPESAYFAVFDGHGGAKFAQLCGSRLSHYLETDSAFRSGDYSTALSNSFLSIDKDLQEEQELQTELGGTTAIVVLVRDNMIYCANAGDSRAVACVAGRVKELSFDHKPYNQGEQARIFRAGGWVEFNRVNGNLALSRAIADFNFKRNPDLPQAEQIVTANPEVIAVDVTPDHEFIVLACDGVWDVMSNIEVVEFVRKKIASNMKPPEICEALLDHCLAPDCRMGGVGCDNMTAVLACFMHRDSYGDLVYRCSRDSSLISRVRRLSSLGNMAEWTTKLGSRNRRMSEPPSFTGQSPVIPSNLAGLSDKTGLLNGVSSPDSDIPPLTESKSEGGEGKEEGEGEGGTEQGEEEDELPVPFETTL</sequence>
<evidence type="ECO:0000256" key="8">
    <source>
        <dbReference type="ARBA" id="ARBA00023211"/>
    </source>
</evidence>
<evidence type="ECO:0000256" key="5">
    <source>
        <dbReference type="ARBA" id="ARBA00022723"/>
    </source>
</evidence>
<organism evidence="12 13">
    <name type="scientific">Geodia barretti</name>
    <name type="common">Barrett's horny sponge</name>
    <dbReference type="NCBI Taxonomy" id="519541"/>
    <lineage>
        <taxon>Eukaryota</taxon>
        <taxon>Metazoa</taxon>
        <taxon>Porifera</taxon>
        <taxon>Demospongiae</taxon>
        <taxon>Heteroscleromorpha</taxon>
        <taxon>Tetractinellida</taxon>
        <taxon>Astrophorina</taxon>
        <taxon>Geodiidae</taxon>
        <taxon>Geodia</taxon>
    </lineage>
</organism>
<evidence type="ECO:0000259" key="11">
    <source>
        <dbReference type="PROSITE" id="PS51746"/>
    </source>
</evidence>
<keyword evidence="5" id="KW-0479">Metal-binding</keyword>
<dbReference type="Gene3D" id="3.60.40.10">
    <property type="entry name" value="PPM-type phosphatase domain"/>
    <property type="match status" value="1"/>
</dbReference>
<dbReference type="Pfam" id="PF00481">
    <property type="entry name" value="PP2C"/>
    <property type="match status" value="1"/>
</dbReference>
<keyword evidence="6 9" id="KW-0378">Hydrolase</keyword>
<comment type="similarity">
    <text evidence="3 9">Belongs to the PP2C family.</text>
</comment>
<dbReference type="SUPFAM" id="SSF81606">
    <property type="entry name" value="PP2C-like"/>
    <property type="match status" value="1"/>
</dbReference>
<keyword evidence="8" id="KW-0464">Manganese</keyword>
<dbReference type="EMBL" id="CASHTH010001855">
    <property type="protein sequence ID" value="CAI8020909.1"/>
    <property type="molecule type" value="Genomic_DNA"/>
</dbReference>
<reference evidence="12" key="1">
    <citation type="submission" date="2023-03" db="EMBL/GenBank/DDBJ databases">
        <authorList>
            <person name="Steffen K."/>
            <person name="Cardenas P."/>
        </authorList>
    </citation>
    <scope>NUCLEOTIDE SEQUENCE</scope>
</reference>
<keyword evidence="13" id="KW-1185">Reference proteome</keyword>
<feature type="compositionally biased region" description="Polar residues" evidence="10">
    <location>
        <begin position="307"/>
        <end position="316"/>
    </location>
</feature>
<dbReference type="PANTHER" id="PTHR13832:SF565">
    <property type="entry name" value="AT28366P-RELATED"/>
    <property type="match status" value="1"/>
</dbReference>
<dbReference type="InterPro" id="IPR001932">
    <property type="entry name" value="PPM-type_phosphatase-like_dom"/>
</dbReference>
<evidence type="ECO:0000256" key="9">
    <source>
        <dbReference type="RuleBase" id="RU003465"/>
    </source>
</evidence>
<name>A0AA35S074_GEOBA</name>
<dbReference type="GO" id="GO:0046872">
    <property type="term" value="F:metal ion binding"/>
    <property type="evidence" value="ECO:0007669"/>
    <property type="project" value="UniProtKB-KW"/>
</dbReference>
<protein>
    <recommendedName>
        <fullName evidence="4">protein-serine/threonine phosphatase</fullName>
        <ecNumber evidence="4">3.1.3.16</ecNumber>
    </recommendedName>
</protein>
<comment type="cofactor">
    <cofactor evidence="1">
        <name>Mn(2+)</name>
        <dbReference type="ChEBI" id="CHEBI:29035"/>
    </cofactor>
</comment>
<dbReference type="CDD" id="cd00143">
    <property type="entry name" value="PP2Cc"/>
    <property type="match status" value="1"/>
</dbReference>